<dbReference type="InParanoid" id="E1JHP6"/>
<sequence>MTSPTPVLLAFVVHMVLHTTLFIHLDPGIIADTPVFGSQLFYLSVMDLLCDTEVIPTHWSNIPRWGKFILETIIAILIGETLMVGVWLSMETLLVNFINVITNWLGLGSRTNTNFQEIGTILLGVIFLVIVGAITNRPAKVWKMAQQSWRIITQQSRPSSKQKSFK</sequence>
<reference evidence="2 4" key="11">
    <citation type="journal article" date="2015" name="Genome Res.">
        <title>The Release 6 reference sequence of the Drosophila melanogaster genome.</title>
        <authorList>
            <person name="Hoskins R.A."/>
            <person name="Carlson J.W."/>
            <person name="Wan K.H."/>
            <person name="Park S."/>
            <person name="Mendez I."/>
            <person name="Galle S.E."/>
            <person name="Booth B.W."/>
            <person name="Pfeiffer B.D."/>
            <person name="George R.A."/>
            <person name="Svirskas R."/>
            <person name="Krzywinski M."/>
            <person name="Schein J."/>
            <person name="Accardo M.C."/>
            <person name="Damia E."/>
            <person name="Messina G."/>
            <person name="Mendez-Lago M."/>
            <person name="de Pablos B."/>
            <person name="Demakova O.V."/>
            <person name="Andreyeva E.N."/>
            <person name="Boldyreva L.V."/>
            <person name="Marra M."/>
            <person name="Carvalho A.B."/>
            <person name="Dimitri P."/>
            <person name="Villasante A."/>
            <person name="Zhimulev I.F."/>
            <person name="Rubin G.M."/>
            <person name="Karpen G.H."/>
            <person name="Celniker S.E."/>
        </authorList>
    </citation>
    <scope>NUCLEOTIDE SEQUENCE [LARGE SCALE GENOMIC DNA]</scope>
    <source>
        <strain evidence="4">Berkeley</strain>
    </source>
</reference>
<dbReference type="InterPro" id="IPR032145">
    <property type="entry name" value="DUF4818"/>
</dbReference>
<gene>
    <name evidence="2" type="primary">Dmel\CG42597</name>
    <name evidence="2 3" type="ORF">CG42597</name>
    <name evidence="2" type="ORF">Dmel_CG42597</name>
</gene>
<dbReference type="GlyGen" id="E1JHP6">
    <property type="glycosylation" value="1 site"/>
</dbReference>
<name>E1JHP6_DROME</name>
<dbReference type="FlyBase" id="FBgn0260996">
    <property type="gene designation" value="CG42597"/>
</dbReference>
<reference evidence="2 4" key="8">
    <citation type="journal article" date="2007" name="Science">
        <title>Sequence finishing and mapping of Drosophila melanogaster heterochromatin.</title>
        <authorList>
            <person name="Hoskins R.A."/>
            <person name="Carlson J.W."/>
            <person name="Kennedy C."/>
            <person name="Acevedo D."/>
            <person name="Evans-Holm M."/>
            <person name="Frise E."/>
            <person name="Wan K.H."/>
            <person name="Park S."/>
            <person name="Mendez-Lago M."/>
            <person name="Rossi F."/>
            <person name="Villasante A."/>
            <person name="Dimitri P."/>
            <person name="Karpen G.H."/>
            <person name="Celniker S.E."/>
        </authorList>
    </citation>
    <scope>NUCLEOTIDE SEQUENCE [LARGE SCALE GENOMIC DNA]</scope>
    <source>
        <strain evidence="4">Berkeley</strain>
    </source>
</reference>
<dbReference type="ExpressionAtlas" id="E1JHP6">
    <property type="expression patterns" value="baseline and differential"/>
</dbReference>
<reference evidence="2 4" key="7">
    <citation type="journal article" date="2007" name="Science">
        <title>The Release 5.1 annotation of Drosophila melanogaster heterochromatin.</title>
        <authorList>
            <person name="Smith C.D."/>
            <person name="Shu S."/>
            <person name="Mungall C.J."/>
            <person name="Karpen G.H."/>
        </authorList>
    </citation>
    <scope>NUCLEOTIDE SEQUENCE [LARGE SCALE GENOMIC DNA]</scope>
    <source>
        <strain evidence="4">Berkeley</strain>
    </source>
</reference>
<dbReference type="DNASU" id="8674090"/>
<reference evidence="2 4" key="10">
    <citation type="journal article" date="2015" name="G3 (Bethesda)">
        <title>Gene Model Annotations for Drosophila melanogaster: The Rule-Benders.</title>
        <authorList>
            <consortium name="FlyBase Consortium"/>
            <person name="Crosby M.A."/>
            <person name="Gramates L.S."/>
            <person name="Dos Santos G."/>
            <person name="Matthews B.B."/>
            <person name="St Pierre S.E."/>
            <person name="Zhou P."/>
            <person name="Schroeder A.J."/>
            <person name="Falls K."/>
            <person name="Emmert D.B."/>
            <person name="Russo S.M."/>
            <person name="Gelbart W.M."/>
            <person name="null"/>
        </authorList>
    </citation>
    <scope>NUCLEOTIDE SEQUENCE [LARGE SCALE GENOMIC DNA]</scope>
    <source>
        <strain evidence="4">Berkeley</strain>
    </source>
</reference>
<dbReference type="GeneID" id="8674090"/>
<dbReference type="KEGG" id="dme:Dmel_CG42597"/>
<dbReference type="eggNOG" id="ENOG502T8Y1">
    <property type="taxonomic scope" value="Eukaryota"/>
</dbReference>
<dbReference type="STRING" id="7227.FBpp0291013"/>
<dbReference type="RefSeq" id="NP_001163043.1">
    <property type="nucleotide sequence ID" value="NM_001169572.3"/>
</dbReference>
<dbReference type="AlphaFoldDB" id="E1JHP6"/>
<dbReference type="OrthoDB" id="7865841at2759"/>
<evidence type="ECO:0000313" key="4">
    <source>
        <dbReference type="Proteomes" id="UP000000803"/>
    </source>
</evidence>
<dbReference type="PhylomeDB" id="E1JHP6"/>
<reference evidence="2 4" key="5">
    <citation type="journal article" date="2002" name="Genome Biol.">
        <title>Heterochromatic sequences in a Drosophila whole-genome shotgun assembly.</title>
        <authorList>
            <person name="Hoskins R.A."/>
            <person name="Smith C.D."/>
            <person name="Carlson J.W."/>
            <person name="Carvalho A.B."/>
            <person name="Halpern A."/>
            <person name="Kaminker J.S."/>
            <person name="Kennedy C."/>
            <person name="Mungall C.J."/>
            <person name="Sullivan B.A."/>
            <person name="Sutton G.G."/>
            <person name="Yasuhara J.C."/>
            <person name="Wakimoto B.T."/>
            <person name="Myers E.W."/>
            <person name="Celniker S.E."/>
            <person name="Rubin G.M."/>
            <person name="Karpen G.H."/>
        </authorList>
    </citation>
    <scope>NUCLEOTIDE SEQUENCE [LARGE SCALE GENOMIC DNA]</scope>
    <source>
        <strain evidence="4">Berkeley</strain>
    </source>
</reference>
<keyword evidence="1" id="KW-0812">Transmembrane</keyword>
<feature type="transmembrane region" description="Helical" evidence="1">
    <location>
        <begin position="68"/>
        <end position="90"/>
    </location>
</feature>
<proteinExistence type="predicted"/>
<keyword evidence="1" id="KW-1133">Transmembrane helix</keyword>
<dbReference type="PaxDb" id="7227-FBpp0291013"/>
<dbReference type="Bgee" id="FBgn0260996">
    <property type="expression patterns" value="Expressed in fat body cell in testis and 16 other cell types or tissues"/>
</dbReference>
<feature type="transmembrane region" description="Helical" evidence="1">
    <location>
        <begin position="6"/>
        <end position="25"/>
    </location>
</feature>
<dbReference type="Proteomes" id="UP000000803">
    <property type="component" value="Chromosome 2L"/>
</dbReference>
<dbReference type="OMA" id="IPRWGKF"/>
<reference evidence="2 4" key="6">
    <citation type="journal article" date="2005" name="PLoS Comput. Biol.">
        <title>Combined evidence annotation of transposable elements in genome sequences.</title>
        <authorList>
            <person name="Quesneville H."/>
            <person name="Bergman C.M."/>
            <person name="Andrieu O."/>
            <person name="Autard D."/>
            <person name="Nouaud D."/>
            <person name="Ashburner M."/>
            <person name="Anxolabehere D."/>
        </authorList>
    </citation>
    <scope>NUCLEOTIDE SEQUENCE [LARGE SCALE GENOMIC DNA]</scope>
    <source>
        <strain evidence="4">Berkeley</strain>
    </source>
</reference>
<evidence type="ECO:0000313" key="3">
    <source>
        <dbReference type="FlyBase" id="FBgn0260996"/>
    </source>
</evidence>
<dbReference type="HOGENOM" id="CLU_1604444_0_0_1"/>
<accession>E1JHP6</accession>
<protein>
    <submittedName>
        <fullName evidence="2">Uncharacterized protein</fullName>
    </submittedName>
</protein>
<reference evidence="2 4" key="2">
    <citation type="journal article" date="2002" name="Genome Biol.">
        <title>Finishing a whole-genome shotgun: release 3 of the Drosophila melanogaster euchromatic genome sequence.</title>
        <authorList>
            <person name="Celniker S.E."/>
            <person name="Wheeler D.A."/>
            <person name="Kronmiller B."/>
            <person name="Carlson J.W."/>
            <person name="Halpern A."/>
            <person name="Patel S."/>
            <person name="Adams M."/>
            <person name="Champe M."/>
            <person name="Dugan S.P."/>
            <person name="Frise E."/>
            <person name="Hodgson A."/>
            <person name="George R.A."/>
            <person name="Hoskins R.A."/>
            <person name="Laverty T."/>
            <person name="Muzny D.M."/>
            <person name="Nelson C.R."/>
            <person name="Pacleb J.M."/>
            <person name="Park S."/>
            <person name="Pfeiffer B.D."/>
            <person name="Richards S."/>
            <person name="Sodergren E.J."/>
            <person name="Svirskas R."/>
            <person name="Tabor P.E."/>
            <person name="Wan K."/>
            <person name="Stapleton M."/>
            <person name="Sutton G.G."/>
            <person name="Venter C."/>
            <person name="Weinstock G."/>
            <person name="Scherer S.E."/>
            <person name="Myers E.W."/>
            <person name="Gibbs R.A."/>
            <person name="Rubin G.M."/>
        </authorList>
    </citation>
    <scope>NUCLEOTIDE SEQUENCE [LARGE SCALE GENOMIC DNA]</scope>
    <source>
        <strain evidence="4">Berkeley</strain>
    </source>
</reference>
<organism evidence="2 4">
    <name type="scientific">Drosophila melanogaster</name>
    <name type="common">Fruit fly</name>
    <dbReference type="NCBI Taxonomy" id="7227"/>
    <lineage>
        <taxon>Eukaryota</taxon>
        <taxon>Metazoa</taxon>
        <taxon>Ecdysozoa</taxon>
        <taxon>Arthropoda</taxon>
        <taxon>Hexapoda</taxon>
        <taxon>Insecta</taxon>
        <taxon>Pterygota</taxon>
        <taxon>Neoptera</taxon>
        <taxon>Endopterygota</taxon>
        <taxon>Diptera</taxon>
        <taxon>Brachycera</taxon>
        <taxon>Muscomorpha</taxon>
        <taxon>Ephydroidea</taxon>
        <taxon>Drosophilidae</taxon>
        <taxon>Drosophila</taxon>
        <taxon>Sophophora</taxon>
    </lineage>
</organism>
<reference evidence="2 4" key="1">
    <citation type="journal article" date="2000" name="Science">
        <title>The genome sequence of Drosophila melanogaster.</title>
        <authorList>
            <person name="Adams M.D."/>
            <person name="Celniker S.E."/>
            <person name="Holt R.A."/>
            <person name="Evans C.A."/>
            <person name="Gocayne J.D."/>
            <person name="Amanatides P.G."/>
            <person name="Scherer S.E."/>
            <person name="Li P.W."/>
            <person name="Hoskins R.A."/>
            <person name="Galle R.F."/>
            <person name="George R.A."/>
            <person name="Lewis S.E."/>
            <person name="Richards S."/>
            <person name="Ashburner M."/>
            <person name="Henderson S.N."/>
            <person name="Sutton G.G."/>
            <person name="Wortman J.R."/>
            <person name="Yandell M.D."/>
            <person name="Zhang Q."/>
            <person name="Chen L.X."/>
            <person name="Brandon R.C."/>
            <person name="Rogers Y.H."/>
            <person name="Blazej R.G."/>
            <person name="Champe M."/>
            <person name="Pfeiffer B.D."/>
            <person name="Wan K.H."/>
            <person name="Doyle C."/>
            <person name="Baxter E.G."/>
            <person name="Helt G."/>
            <person name="Nelson C.R."/>
            <person name="Gabor G.L."/>
            <person name="Abril J.F."/>
            <person name="Agbayani A."/>
            <person name="An H.J."/>
            <person name="Andrews-Pfannkoch C."/>
            <person name="Baldwin D."/>
            <person name="Ballew R.M."/>
            <person name="Basu A."/>
            <person name="Baxendale J."/>
            <person name="Bayraktaroglu L."/>
            <person name="Beasley E.M."/>
            <person name="Beeson K.Y."/>
            <person name="Benos P.V."/>
            <person name="Berman B.P."/>
            <person name="Bhandari D."/>
            <person name="Bolshakov S."/>
            <person name="Borkova D."/>
            <person name="Botchan M.R."/>
            <person name="Bouck J."/>
            <person name="Brokstein P."/>
            <person name="Brottier P."/>
            <person name="Burtis K.C."/>
            <person name="Busam D.A."/>
            <person name="Butler H."/>
            <person name="Cadieu E."/>
            <person name="Center A."/>
            <person name="Chandra I."/>
            <person name="Cherry J.M."/>
            <person name="Cawley S."/>
            <person name="Dahlke C."/>
            <person name="Davenport L.B."/>
            <person name="Davies P."/>
            <person name="de Pablos B."/>
            <person name="Delcher A."/>
            <person name="Deng Z."/>
            <person name="Mays A.D."/>
            <person name="Dew I."/>
            <person name="Dietz S.M."/>
            <person name="Dodson K."/>
            <person name="Doup L.E."/>
            <person name="Downes M."/>
            <person name="Dugan-Rocha S."/>
            <person name="Dunkov B.C."/>
            <person name="Dunn P."/>
            <person name="Durbin K.J."/>
            <person name="Evangelista C.C."/>
            <person name="Ferraz C."/>
            <person name="Ferriera S."/>
            <person name="Fleischmann W."/>
            <person name="Fosler C."/>
            <person name="Gabrielian A.E."/>
            <person name="Garg N.S."/>
            <person name="Gelbart W.M."/>
            <person name="Glasser K."/>
            <person name="Glodek A."/>
            <person name="Gong F."/>
            <person name="Gorrell J.H."/>
            <person name="Gu Z."/>
            <person name="Guan P."/>
            <person name="Harris M."/>
            <person name="Harris N.L."/>
            <person name="Harvey D."/>
            <person name="Heiman T.J."/>
            <person name="Hernandez J.R."/>
            <person name="Houck J."/>
            <person name="Hostin D."/>
            <person name="Houston K.A."/>
            <person name="Howland T.J."/>
            <person name="Wei M.H."/>
            <person name="Ibegwam C."/>
            <person name="Jalali M."/>
            <person name="Kalush F."/>
            <person name="Karpen G.H."/>
            <person name="Ke Z."/>
            <person name="Kennison J.A."/>
            <person name="Ketchum K.A."/>
            <person name="Kimmel B.E."/>
            <person name="Kodira C.D."/>
            <person name="Kraft C."/>
            <person name="Kravitz S."/>
            <person name="Kulp D."/>
            <person name="Lai Z."/>
            <person name="Lasko P."/>
            <person name="Lei Y."/>
            <person name="Levitsky A.A."/>
            <person name="Li J."/>
            <person name="Li Z."/>
            <person name="Liang Y."/>
            <person name="Lin X."/>
            <person name="Liu X."/>
            <person name="Mattei B."/>
            <person name="McIntosh T.C."/>
            <person name="McLeod M.P."/>
            <person name="McPherson D."/>
            <person name="Merkulov G."/>
            <person name="Milshina N.V."/>
            <person name="Mobarry C."/>
            <person name="Morris J."/>
            <person name="Moshrefi A."/>
            <person name="Mount S.M."/>
            <person name="Moy M."/>
            <person name="Murphy B."/>
            <person name="Murphy L."/>
            <person name="Muzny D.M."/>
            <person name="Nelson D.L."/>
            <person name="Nelson D.R."/>
            <person name="Nelson K.A."/>
            <person name="Nixon K."/>
            <person name="Nusskern D.R."/>
            <person name="Pacleb J.M."/>
            <person name="Palazzolo M."/>
            <person name="Pittman G.S."/>
            <person name="Pan S."/>
            <person name="Pollard J."/>
            <person name="Puri V."/>
            <person name="Reese M.G."/>
            <person name="Reinert K."/>
            <person name="Remington K."/>
            <person name="Saunders R.D."/>
            <person name="Scheeler F."/>
            <person name="Shen H."/>
            <person name="Shue B.C."/>
            <person name="Siden-Kiamos I."/>
            <person name="Simpson M."/>
            <person name="Skupski M.P."/>
            <person name="Smith T."/>
            <person name="Spier E."/>
            <person name="Spradling A.C."/>
            <person name="Stapleton M."/>
            <person name="Strong R."/>
            <person name="Sun E."/>
            <person name="Svirskas R."/>
            <person name="Tector C."/>
            <person name="Turner R."/>
            <person name="Venter E."/>
            <person name="Wang A.H."/>
            <person name="Wang X."/>
            <person name="Wang Z.Y."/>
            <person name="Wassarman D.A."/>
            <person name="Weinstock G.M."/>
            <person name="Weissenbach J."/>
            <person name="Williams S.M."/>
            <person name="WoodageT"/>
            <person name="Worley K.C."/>
            <person name="Wu D."/>
            <person name="Yang S."/>
            <person name="Yao Q.A."/>
            <person name="Ye J."/>
            <person name="Yeh R.F."/>
            <person name="Zaveri J.S."/>
            <person name="Zhan M."/>
            <person name="Zhang G."/>
            <person name="Zhao Q."/>
            <person name="Zheng L."/>
            <person name="Zheng X.H."/>
            <person name="Zhong F.N."/>
            <person name="Zhong W."/>
            <person name="Zhou X."/>
            <person name="Zhu S."/>
            <person name="Zhu X."/>
            <person name="Smith H.O."/>
            <person name="Gibbs R.A."/>
            <person name="Myers E.W."/>
            <person name="Rubin G.M."/>
            <person name="Venter J.C."/>
        </authorList>
    </citation>
    <scope>NUCLEOTIDE SEQUENCE [LARGE SCALE GENOMIC DNA]</scope>
    <source>
        <strain evidence="4">Berkeley</strain>
    </source>
</reference>
<evidence type="ECO:0000313" key="2">
    <source>
        <dbReference type="EMBL" id="ACZ94329.1"/>
    </source>
</evidence>
<keyword evidence="1" id="KW-0472">Membrane</keyword>
<reference evidence="2 4" key="3">
    <citation type="journal article" date="2002" name="Genome Biol.">
        <title>Annotation of the Drosophila melanogaster euchromatic genome: a systematic review.</title>
        <authorList>
            <person name="Misra S."/>
            <person name="Crosby M.A."/>
            <person name="Mungall C.J."/>
            <person name="Matthews B.B."/>
            <person name="Campbell K.S."/>
            <person name="Hradecky P."/>
            <person name="Huang Y."/>
            <person name="Kaminker J.S."/>
            <person name="Millburn G.H."/>
            <person name="Prochnik S.E."/>
            <person name="Smith C.D."/>
            <person name="Tupy J.L."/>
            <person name="Whitfied E.J."/>
            <person name="Bayraktaroglu L."/>
            <person name="Berman B.P."/>
            <person name="Bettencourt B.R."/>
            <person name="Celniker S.E."/>
            <person name="de Grey A.D."/>
            <person name="Drysdale R.A."/>
            <person name="Harris N.L."/>
            <person name="Richter J."/>
            <person name="Russo S."/>
            <person name="Schroeder A.J."/>
            <person name="Shu S.Q."/>
            <person name="Stapleton M."/>
            <person name="Yamada C."/>
            <person name="Ashburner M."/>
            <person name="Gelbart W.M."/>
            <person name="Rubin G.M."/>
            <person name="Lewis S.E."/>
        </authorList>
    </citation>
    <scope>GENOME REANNOTATION</scope>
    <source>
        <strain evidence="4">Berkeley</strain>
    </source>
</reference>
<dbReference type="EMBL" id="AE014134">
    <property type="protein sequence ID" value="ACZ94329.1"/>
    <property type="molecule type" value="Genomic_DNA"/>
</dbReference>
<dbReference type="Pfam" id="PF16089">
    <property type="entry name" value="DUF4818"/>
    <property type="match status" value="1"/>
</dbReference>
<reference evidence="2 4" key="9">
    <citation type="journal article" date="2015" name="G3 (Bethesda)">
        <title>Gene Model Annotations for Drosophila melanogaster: Impact of High-Throughput Data.</title>
        <authorList>
            <consortium name="FlyBase Consortium"/>
            <person name="Matthews B.B."/>
            <person name="Dos Santos G."/>
            <person name="Crosby M.A."/>
            <person name="Emmert D.B."/>
            <person name="St Pierre S.E."/>
            <person name="Gramates L.S."/>
            <person name="Zhou P."/>
            <person name="Schroeder A.J."/>
            <person name="Falls K."/>
            <person name="Strelets V."/>
            <person name="Russo S.M."/>
            <person name="Gelbart W.M."/>
            <person name="null"/>
        </authorList>
    </citation>
    <scope>NUCLEOTIDE SEQUENCE [LARGE SCALE GENOMIC DNA]</scope>
    <source>
        <strain evidence="4">Berkeley</strain>
    </source>
</reference>
<dbReference type="AGR" id="FB:FBgn0260996"/>
<reference evidence="2 4" key="4">
    <citation type="journal article" date="2002" name="Genome Biol.">
        <title>The transposable elements of the Drosophila melanogaster euchromatin: a genomics perspective.</title>
        <authorList>
            <person name="Kaminker J.S."/>
            <person name="Bergman C.M."/>
            <person name="Kronmiller B."/>
            <person name="Carlson J."/>
            <person name="Svirskas R."/>
            <person name="Patel S."/>
            <person name="Frise E."/>
            <person name="Wheeler D.A."/>
            <person name="Lewis S.E."/>
            <person name="Rubin G.M."/>
            <person name="Ashburner M."/>
            <person name="Celniker S.E."/>
        </authorList>
    </citation>
    <scope>NUCLEOTIDE SEQUENCE [LARGE SCALE GENOMIC DNA]</scope>
    <source>
        <strain evidence="4">Berkeley</strain>
    </source>
</reference>
<feature type="transmembrane region" description="Helical" evidence="1">
    <location>
        <begin position="118"/>
        <end position="135"/>
    </location>
</feature>
<evidence type="ECO:0000256" key="1">
    <source>
        <dbReference type="SAM" id="Phobius"/>
    </source>
</evidence>
<keyword evidence="4" id="KW-1185">Reference proteome</keyword>
<dbReference type="VEuPathDB" id="VectorBase:FBgn0260996"/>
<dbReference type="BioGRID-ORCS" id="8674090">
    <property type="hits" value="1 hit in 1 CRISPR screen"/>
</dbReference>